<keyword evidence="7" id="KW-0732">Signal</keyword>
<evidence type="ECO:0000256" key="7">
    <source>
        <dbReference type="SAM" id="SignalP"/>
    </source>
</evidence>
<accession>A0AB34JH14</accession>
<evidence type="ECO:0000256" key="2">
    <source>
        <dbReference type="ARBA" id="ARBA00022692"/>
    </source>
</evidence>
<keyword evidence="2 6" id="KW-0812">Transmembrane</keyword>
<keyword evidence="4 6" id="KW-0472">Membrane</keyword>
<organism evidence="9 10">
    <name type="scientific">Prymnesium parvum</name>
    <name type="common">Toxic golden alga</name>
    <dbReference type="NCBI Taxonomy" id="97485"/>
    <lineage>
        <taxon>Eukaryota</taxon>
        <taxon>Haptista</taxon>
        <taxon>Haptophyta</taxon>
        <taxon>Prymnesiophyceae</taxon>
        <taxon>Prymnesiales</taxon>
        <taxon>Prymnesiaceae</taxon>
        <taxon>Prymnesium</taxon>
    </lineage>
</organism>
<proteinExistence type="predicted"/>
<dbReference type="PANTHER" id="PTHR43731">
    <property type="entry name" value="RHOMBOID PROTEASE"/>
    <property type="match status" value="1"/>
</dbReference>
<feature type="transmembrane region" description="Helical" evidence="6">
    <location>
        <begin position="222"/>
        <end position="241"/>
    </location>
</feature>
<feature type="region of interest" description="Disordered" evidence="5">
    <location>
        <begin position="42"/>
        <end position="62"/>
    </location>
</feature>
<dbReference type="InterPro" id="IPR035952">
    <property type="entry name" value="Rhomboid-like_sf"/>
</dbReference>
<evidence type="ECO:0000256" key="1">
    <source>
        <dbReference type="ARBA" id="ARBA00004141"/>
    </source>
</evidence>
<gene>
    <name evidence="9" type="ORF">AB1Y20_020964</name>
</gene>
<dbReference type="Gene3D" id="1.20.1540.10">
    <property type="entry name" value="Rhomboid-like"/>
    <property type="match status" value="1"/>
</dbReference>
<evidence type="ECO:0000256" key="4">
    <source>
        <dbReference type="ARBA" id="ARBA00023136"/>
    </source>
</evidence>
<dbReference type="InterPro" id="IPR022764">
    <property type="entry name" value="Peptidase_S54_rhomboid_dom"/>
</dbReference>
<evidence type="ECO:0000256" key="3">
    <source>
        <dbReference type="ARBA" id="ARBA00022989"/>
    </source>
</evidence>
<dbReference type="InterPro" id="IPR050925">
    <property type="entry name" value="Rhomboid_protease_S54"/>
</dbReference>
<dbReference type="Pfam" id="PF01694">
    <property type="entry name" value="Rhomboid"/>
    <property type="match status" value="1"/>
</dbReference>
<evidence type="ECO:0000256" key="6">
    <source>
        <dbReference type="SAM" id="Phobius"/>
    </source>
</evidence>
<feature type="transmembrane region" description="Helical" evidence="6">
    <location>
        <begin position="197"/>
        <end position="215"/>
    </location>
</feature>
<dbReference type="GO" id="GO:0016020">
    <property type="term" value="C:membrane"/>
    <property type="evidence" value="ECO:0007669"/>
    <property type="project" value="UniProtKB-SubCell"/>
</dbReference>
<dbReference type="AlphaFoldDB" id="A0AB34JH14"/>
<dbReference type="PANTHER" id="PTHR43731:SF26">
    <property type="entry name" value="RHOMBOID-LIKE PROTEIN 10, CHLOROPLASTIC"/>
    <property type="match status" value="1"/>
</dbReference>
<evidence type="ECO:0000256" key="5">
    <source>
        <dbReference type="SAM" id="MobiDB-lite"/>
    </source>
</evidence>
<reference evidence="9 10" key="1">
    <citation type="journal article" date="2024" name="Science">
        <title>Giant polyketide synthase enzymes in the biosynthesis of giant marine polyether toxins.</title>
        <authorList>
            <person name="Fallon T.R."/>
            <person name="Shende V.V."/>
            <person name="Wierzbicki I.H."/>
            <person name="Pendleton A.L."/>
            <person name="Watervoot N.F."/>
            <person name="Auber R.P."/>
            <person name="Gonzalez D.J."/>
            <person name="Wisecaver J.H."/>
            <person name="Moore B.S."/>
        </authorList>
    </citation>
    <scope>NUCLEOTIDE SEQUENCE [LARGE SCALE GENOMIC DNA]</scope>
    <source>
        <strain evidence="9 10">12B1</strain>
    </source>
</reference>
<protein>
    <recommendedName>
        <fullName evidence="8">Peptidase S54 rhomboid domain-containing protein</fullName>
    </recommendedName>
</protein>
<comment type="caution">
    <text evidence="9">The sequence shown here is derived from an EMBL/GenBank/DDBJ whole genome shotgun (WGS) entry which is preliminary data.</text>
</comment>
<sequence length="346" mass="35301">MRLLLLLLLLLGGAPATALLTGPAASTRHITRAPPLRAPSIAAAAPADRPDPAEGAPRDEPSRALREYLQRRGKGASLRFALTQAGPLRRGVAAIDELGGRLAAVLRFYRGALLVVPVHQALLLLTLAAYGAQSAAGRAAVAAGARLNLAILRGGQWHRLLTPIFLHGSAYHLASNLFSLWRVGPLAEGFYGGARTLLLYLLAGVGGNAAGLAFGSPRAMSVGASGAVLGLMGAVAAYVAVNRRQLGRSGDALLSQVGQLLLLNLLVGMGPRSGIDNLGHLGGAATGFALGCLLAPRASKQGSVAGDGAIVPPPVARVMLGATLAATALSLRSGVQLALSLREVMR</sequence>
<keyword evidence="3 6" id="KW-1133">Transmembrane helix</keyword>
<feature type="chain" id="PRO_5044263670" description="Peptidase S54 rhomboid domain-containing protein" evidence="7">
    <location>
        <begin position="19"/>
        <end position="346"/>
    </location>
</feature>
<dbReference type="Proteomes" id="UP001515480">
    <property type="component" value="Unassembled WGS sequence"/>
</dbReference>
<comment type="subcellular location">
    <subcellularLocation>
        <location evidence="1">Membrane</location>
        <topology evidence="1">Multi-pass membrane protein</topology>
    </subcellularLocation>
</comment>
<keyword evidence="10" id="KW-1185">Reference proteome</keyword>
<feature type="domain" description="Peptidase S54 rhomboid" evidence="8">
    <location>
        <begin position="155"/>
        <end position="296"/>
    </location>
</feature>
<evidence type="ECO:0000313" key="10">
    <source>
        <dbReference type="Proteomes" id="UP001515480"/>
    </source>
</evidence>
<feature type="compositionally biased region" description="Basic and acidic residues" evidence="5">
    <location>
        <begin position="48"/>
        <end position="62"/>
    </location>
</feature>
<dbReference type="GO" id="GO:0004252">
    <property type="term" value="F:serine-type endopeptidase activity"/>
    <property type="evidence" value="ECO:0007669"/>
    <property type="project" value="InterPro"/>
</dbReference>
<feature type="signal peptide" evidence="7">
    <location>
        <begin position="1"/>
        <end position="18"/>
    </location>
</feature>
<evidence type="ECO:0000313" key="9">
    <source>
        <dbReference type="EMBL" id="KAL1521295.1"/>
    </source>
</evidence>
<dbReference type="EMBL" id="JBGBPQ010000007">
    <property type="protein sequence ID" value="KAL1521295.1"/>
    <property type="molecule type" value="Genomic_DNA"/>
</dbReference>
<dbReference type="SUPFAM" id="SSF144091">
    <property type="entry name" value="Rhomboid-like"/>
    <property type="match status" value="1"/>
</dbReference>
<name>A0AB34JH14_PRYPA</name>
<evidence type="ECO:0000259" key="8">
    <source>
        <dbReference type="Pfam" id="PF01694"/>
    </source>
</evidence>